<sequence length="531" mass="59355">MVPAFLLFINKENKMQLSILSTSDVHGYIRADDFRRPLLNDGLGLSRAATVISDYQQQAQQSENITLTIENGDFIQGSPLTNYIEKVATDQTDVYQKLADTVKYDVRILGNHEFNFGREYIEKVFSETPNLLNANILDETTQQPFVGEPYKIFERQGVNIGVIGLTTQFIPHWEQPAHIKGLVFEDPVAVAKKYIAEVRPHVDVLVLAYHGGFAEDLKTGQPLERVTSENQGYQLLQLAGVDALVTGHQHREIAEVVHGVPTTQPGYRGDHVGLMTLTLNESNQCVSATAELLATGNAPEREDIVAIIEPLQEKVDQWLDTPVGHVGDNMQVVDHFAARAHNHPFIELVNQVQMAATDTDISNTALFNDEVRGLGNAVSQRDIMTNYIFPNTLVVEKLTGQDIKDALEVNARYFKVADDGQLTINPLFTTPKVQHYNYDIWSGIDYTFDISQPMGQRVVAIEKDGQPLDMMATYEVAMNNYRAGGAGNFPMFSTDKVVREVQRETADLIGEYIMAHPEIHIEQPTNLTVIF</sequence>
<proteinExistence type="inferred from homology"/>
<dbReference type="InterPro" id="IPR006146">
    <property type="entry name" value="5'-Nucleotdase_CS"/>
</dbReference>
<evidence type="ECO:0000259" key="4">
    <source>
        <dbReference type="Pfam" id="PF02872"/>
    </source>
</evidence>
<dbReference type="GO" id="GO:0009166">
    <property type="term" value="P:nucleotide catabolic process"/>
    <property type="evidence" value="ECO:0007669"/>
    <property type="project" value="InterPro"/>
</dbReference>
<dbReference type="PRINTS" id="PR01607">
    <property type="entry name" value="APYRASEFAMLY"/>
</dbReference>
<dbReference type="GO" id="GO:0030288">
    <property type="term" value="C:outer membrane-bounded periplasmic space"/>
    <property type="evidence" value="ECO:0007669"/>
    <property type="project" value="TreeGrafter"/>
</dbReference>
<evidence type="ECO:0000259" key="3">
    <source>
        <dbReference type="Pfam" id="PF00149"/>
    </source>
</evidence>
<organism evidence="5 6">
    <name type="scientific">Weissella paramesenteroides ATCC 33313</name>
    <dbReference type="NCBI Taxonomy" id="585506"/>
    <lineage>
        <taxon>Bacteria</taxon>
        <taxon>Bacillati</taxon>
        <taxon>Bacillota</taxon>
        <taxon>Bacilli</taxon>
        <taxon>Lactobacillales</taxon>
        <taxon>Lactobacillaceae</taxon>
        <taxon>Weissella</taxon>
    </lineage>
</organism>
<dbReference type="SUPFAM" id="SSF55816">
    <property type="entry name" value="5'-nucleotidase (syn. UDP-sugar hydrolase), C-terminal domain"/>
    <property type="match status" value="1"/>
</dbReference>
<dbReference type="GO" id="GO:0008663">
    <property type="term" value="F:2',3'-cyclic-nucleotide 2'-phosphodiesterase activity"/>
    <property type="evidence" value="ECO:0007669"/>
    <property type="project" value="UniProtKB-EC"/>
</dbReference>
<keyword evidence="2" id="KW-0547">Nucleotide-binding</keyword>
<comment type="caution">
    <text evidence="5">The sequence shown here is derived from an EMBL/GenBank/DDBJ whole genome shotgun (WGS) entry which is preliminary data.</text>
</comment>
<reference evidence="5 6" key="1">
    <citation type="submission" date="2009-04" db="EMBL/GenBank/DDBJ databases">
        <authorList>
            <person name="Qin X."/>
            <person name="Bachman B."/>
            <person name="Battles P."/>
            <person name="Bell A."/>
            <person name="Bess C."/>
            <person name="Bickham C."/>
            <person name="Chaboub L."/>
            <person name="Chen D."/>
            <person name="Coyle M."/>
            <person name="Deiros D.R."/>
            <person name="Dinh H."/>
            <person name="Forbes L."/>
            <person name="Fowler G."/>
            <person name="Francisco L."/>
            <person name="Fu Q."/>
            <person name="Gubbala S."/>
            <person name="Hale W."/>
            <person name="Han Y."/>
            <person name="Hemphill L."/>
            <person name="Highlander S.K."/>
            <person name="Hirani K."/>
            <person name="Hogues M."/>
            <person name="Jackson L."/>
            <person name="Jakkamsetti A."/>
            <person name="Javaid M."/>
            <person name="Jiang H."/>
            <person name="Korchina V."/>
            <person name="Kovar C."/>
            <person name="Lara F."/>
            <person name="Lee S."/>
            <person name="Mata R."/>
            <person name="Mathew T."/>
            <person name="Moen C."/>
            <person name="Morales K."/>
            <person name="Munidasa M."/>
            <person name="Nazareth L."/>
            <person name="Ngo R."/>
            <person name="Nguyen L."/>
            <person name="Okwuonu G."/>
            <person name="Ongeri F."/>
            <person name="Patil S."/>
            <person name="Petrosino J."/>
            <person name="Pham C."/>
            <person name="Pham P."/>
            <person name="Pu L.-L."/>
            <person name="Puazo M."/>
            <person name="Raj R."/>
            <person name="Reid J."/>
            <person name="Rouhana J."/>
            <person name="Saada N."/>
            <person name="Shang Y."/>
            <person name="Simmons D."/>
            <person name="Thornton R."/>
            <person name="Warren J."/>
            <person name="Weissenberger G."/>
            <person name="Zhang J."/>
            <person name="Zhang L."/>
            <person name="Zhou C."/>
            <person name="Zhu D."/>
            <person name="Muzny D."/>
            <person name="Worley K."/>
            <person name="Gibbs R."/>
        </authorList>
    </citation>
    <scope>NUCLEOTIDE SEQUENCE [LARGE SCALE GENOMIC DNA]</scope>
    <source>
        <strain evidence="5 6">ATCC 33313</strain>
    </source>
</reference>
<comment type="similarity">
    <text evidence="2">Belongs to the 5'-nucleotidase family.</text>
</comment>
<evidence type="ECO:0000256" key="2">
    <source>
        <dbReference type="RuleBase" id="RU362119"/>
    </source>
</evidence>
<dbReference type="InterPro" id="IPR008334">
    <property type="entry name" value="5'-Nucleotdase_C"/>
</dbReference>
<dbReference type="InterPro" id="IPR004843">
    <property type="entry name" value="Calcineurin-like_PHP"/>
</dbReference>
<dbReference type="AlphaFoldDB" id="C5RD91"/>
<protein>
    <submittedName>
        <fullName evidence="5">5'-nucleotidase, C-terminal domain protein</fullName>
        <ecNumber evidence="5">3.1.4.16</ecNumber>
    </submittedName>
</protein>
<dbReference type="Gene3D" id="3.90.780.10">
    <property type="entry name" value="5'-Nucleotidase, C-terminal domain"/>
    <property type="match status" value="1"/>
</dbReference>
<gene>
    <name evidence="5" type="primary">ycjM</name>
    <name evidence="5" type="ORF">HMPREF0877_1937</name>
</gene>
<name>C5RD91_WEIPA</name>
<dbReference type="InterPro" id="IPR036907">
    <property type="entry name" value="5'-Nucleotdase_C_sf"/>
</dbReference>
<keyword evidence="2 5" id="KW-0378">Hydrolase</keyword>
<evidence type="ECO:0000256" key="1">
    <source>
        <dbReference type="ARBA" id="ARBA00022729"/>
    </source>
</evidence>
<dbReference type="GO" id="GO:0046872">
    <property type="term" value="F:metal ion binding"/>
    <property type="evidence" value="ECO:0007669"/>
    <property type="project" value="InterPro"/>
</dbReference>
<feature type="domain" description="Calcineurin-like phosphoesterase" evidence="3">
    <location>
        <begin position="18"/>
        <end position="251"/>
    </location>
</feature>
<dbReference type="PANTHER" id="PTHR11575:SF6">
    <property type="entry name" value="2',3'-CYCLIC-NUCLEOTIDE 2'-PHOSPHODIESTERASE_3'-NUCLEOTIDASE"/>
    <property type="match status" value="1"/>
</dbReference>
<evidence type="ECO:0000313" key="5">
    <source>
        <dbReference type="EMBL" id="EER73898.1"/>
    </source>
</evidence>
<keyword evidence="1" id="KW-0732">Signal</keyword>
<dbReference type="InterPro" id="IPR029052">
    <property type="entry name" value="Metallo-depent_PP-like"/>
</dbReference>
<evidence type="ECO:0000313" key="6">
    <source>
        <dbReference type="Proteomes" id="UP000004528"/>
    </source>
</evidence>
<dbReference type="PROSITE" id="PS00786">
    <property type="entry name" value="5_NUCLEOTIDASE_2"/>
    <property type="match status" value="1"/>
</dbReference>
<dbReference type="HOGENOM" id="CLU_005854_4_4_9"/>
<keyword evidence="6" id="KW-1185">Reference proteome</keyword>
<dbReference type="Gene3D" id="3.60.21.10">
    <property type="match status" value="1"/>
</dbReference>
<dbReference type="SUPFAM" id="SSF56300">
    <property type="entry name" value="Metallo-dependent phosphatases"/>
    <property type="match status" value="1"/>
</dbReference>
<accession>C5RD91</accession>
<dbReference type="EMBL" id="ACKU01000036">
    <property type="protein sequence ID" value="EER73898.1"/>
    <property type="molecule type" value="Genomic_DNA"/>
</dbReference>
<dbReference type="GO" id="GO:0000166">
    <property type="term" value="F:nucleotide binding"/>
    <property type="evidence" value="ECO:0007669"/>
    <property type="project" value="UniProtKB-KW"/>
</dbReference>
<dbReference type="Pfam" id="PF02872">
    <property type="entry name" value="5_nucleotid_C"/>
    <property type="match status" value="1"/>
</dbReference>
<dbReference type="STRING" id="585506.HMPREF0877_1937"/>
<feature type="domain" description="5'-Nucleotidase C-terminal" evidence="4">
    <location>
        <begin position="336"/>
        <end position="493"/>
    </location>
</feature>
<dbReference type="Proteomes" id="UP000004528">
    <property type="component" value="Unassembled WGS sequence"/>
</dbReference>
<dbReference type="eggNOG" id="COG0737">
    <property type="taxonomic scope" value="Bacteria"/>
</dbReference>
<dbReference type="InterPro" id="IPR006179">
    <property type="entry name" value="5_nucleotidase/apyrase"/>
</dbReference>
<dbReference type="PANTHER" id="PTHR11575">
    <property type="entry name" value="5'-NUCLEOTIDASE-RELATED"/>
    <property type="match status" value="1"/>
</dbReference>
<dbReference type="Pfam" id="PF00149">
    <property type="entry name" value="Metallophos"/>
    <property type="match status" value="1"/>
</dbReference>
<dbReference type="EC" id="3.1.4.16" evidence="5"/>